<organism evidence="2 3">
    <name type="scientific">Meloidogyne hapla</name>
    <name type="common">Root-knot nematode worm</name>
    <dbReference type="NCBI Taxonomy" id="6305"/>
    <lineage>
        <taxon>Eukaryota</taxon>
        <taxon>Metazoa</taxon>
        <taxon>Ecdysozoa</taxon>
        <taxon>Nematoda</taxon>
        <taxon>Chromadorea</taxon>
        <taxon>Rhabditida</taxon>
        <taxon>Tylenchina</taxon>
        <taxon>Tylenchomorpha</taxon>
        <taxon>Tylenchoidea</taxon>
        <taxon>Meloidogynidae</taxon>
        <taxon>Meloidogyninae</taxon>
        <taxon>Meloidogyne</taxon>
    </lineage>
</organism>
<evidence type="ECO:0000313" key="3">
    <source>
        <dbReference type="WBParaSite" id="MhA1_Contig1224.frz3.gene18"/>
    </source>
</evidence>
<dbReference type="PROSITE" id="PS50181">
    <property type="entry name" value="FBOX"/>
    <property type="match status" value="1"/>
</dbReference>
<evidence type="ECO:0000313" key="2">
    <source>
        <dbReference type="Proteomes" id="UP000095281"/>
    </source>
</evidence>
<feature type="domain" description="F-box" evidence="1">
    <location>
        <begin position="1"/>
        <end position="52"/>
    </location>
</feature>
<sequence>MYNLPLESKLDIFKHLNINQLTSVRQTNNYFNALIGRYEGELARKDFHFINLGELSRSNYYNDDQFVNIEDGVFELKITSQLMEKYIETSKDYSNITFNEIRFYLMWWDLFNLSERAELIEKSKPYHSFKYTYHLTNIHNPNVKFSIYFIEHIDTIGLFRIERING</sequence>
<dbReference type="InterPro" id="IPR001810">
    <property type="entry name" value="F-box_dom"/>
</dbReference>
<dbReference type="WBParaSite" id="MhA1_Contig1224.frz3.gene18">
    <property type="protein sequence ID" value="MhA1_Contig1224.frz3.gene18"/>
    <property type="gene ID" value="MhA1_Contig1224.frz3.gene18"/>
</dbReference>
<protein>
    <submittedName>
        <fullName evidence="3">F-box domain-containing protein</fullName>
    </submittedName>
</protein>
<accession>A0A1I8B232</accession>
<reference evidence="3" key="1">
    <citation type="submission" date="2016-11" db="UniProtKB">
        <authorList>
            <consortium name="WormBaseParasite"/>
        </authorList>
    </citation>
    <scope>IDENTIFICATION</scope>
</reference>
<dbReference type="AlphaFoldDB" id="A0A1I8B232"/>
<keyword evidence="2" id="KW-1185">Reference proteome</keyword>
<evidence type="ECO:0000259" key="1">
    <source>
        <dbReference type="PROSITE" id="PS50181"/>
    </source>
</evidence>
<name>A0A1I8B232_MELHA</name>
<proteinExistence type="predicted"/>
<dbReference type="Proteomes" id="UP000095281">
    <property type="component" value="Unplaced"/>
</dbReference>